<gene>
    <name evidence="1" type="ORF">DPMN_058935</name>
</gene>
<dbReference type="Proteomes" id="UP000828390">
    <property type="component" value="Unassembled WGS sequence"/>
</dbReference>
<proteinExistence type="predicted"/>
<accession>A0A9D4C2N1</accession>
<comment type="caution">
    <text evidence="1">The sequence shown here is derived from an EMBL/GenBank/DDBJ whole genome shotgun (WGS) entry which is preliminary data.</text>
</comment>
<evidence type="ECO:0000313" key="2">
    <source>
        <dbReference type="Proteomes" id="UP000828390"/>
    </source>
</evidence>
<reference evidence="1" key="2">
    <citation type="submission" date="2020-11" db="EMBL/GenBank/DDBJ databases">
        <authorList>
            <person name="McCartney M.A."/>
            <person name="Auch B."/>
            <person name="Kono T."/>
            <person name="Mallez S."/>
            <person name="Becker A."/>
            <person name="Gohl D.M."/>
            <person name="Silverstein K.A.T."/>
            <person name="Koren S."/>
            <person name="Bechman K.B."/>
            <person name="Herman A."/>
            <person name="Abrahante J.E."/>
            <person name="Garbe J."/>
        </authorList>
    </citation>
    <scope>NUCLEOTIDE SEQUENCE</scope>
    <source>
        <strain evidence="1">Duluth1</strain>
        <tissue evidence="1">Whole animal</tissue>
    </source>
</reference>
<dbReference type="AlphaFoldDB" id="A0A9D4C2N1"/>
<name>A0A9D4C2N1_DREPO</name>
<protein>
    <submittedName>
        <fullName evidence="1">Uncharacterized protein</fullName>
    </submittedName>
</protein>
<sequence length="56" mass="6420">MRFHGLFSDNEGQVVTIYNFLPNSDQNLSCILKQLLIFPVRVYKCQTPSKDIVGTM</sequence>
<reference evidence="1" key="1">
    <citation type="journal article" date="2019" name="bioRxiv">
        <title>The Genome of the Zebra Mussel, Dreissena polymorpha: A Resource for Invasive Species Research.</title>
        <authorList>
            <person name="McCartney M.A."/>
            <person name="Auch B."/>
            <person name="Kono T."/>
            <person name="Mallez S."/>
            <person name="Zhang Y."/>
            <person name="Obille A."/>
            <person name="Becker A."/>
            <person name="Abrahante J.E."/>
            <person name="Garbe J."/>
            <person name="Badalamenti J.P."/>
            <person name="Herman A."/>
            <person name="Mangelson H."/>
            <person name="Liachko I."/>
            <person name="Sullivan S."/>
            <person name="Sone E.D."/>
            <person name="Koren S."/>
            <person name="Silverstein K.A.T."/>
            <person name="Beckman K.B."/>
            <person name="Gohl D.M."/>
        </authorList>
    </citation>
    <scope>NUCLEOTIDE SEQUENCE</scope>
    <source>
        <strain evidence="1">Duluth1</strain>
        <tissue evidence="1">Whole animal</tissue>
    </source>
</reference>
<organism evidence="1 2">
    <name type="scientific">Dreissena polymorpha</name>
    <name type="common">Zebra mussel</name>
    <name type="synonym">Mytilus polymorpha</name>
    <dbReference type="NCBI Taxonomy" id="45954"/>
    <lineage>
        <taxon>Eukaryota</taxon>
        <taxon>Metazoa</taxon>
        <taxon>Spiralia</taxon>
        <taxon>Lophotrochozoa</taxon>
        <taxon>Mollusca</taxon>
        <taxon>Bivalvia</taxon>
        <taxon>Autobranchia</taxon>
        <taxon>Heteroconchia</taxon>
        <taxon>Euheterodonta</taxon>
        <taxon>Imparidentia</taxon>
        <taxon>Neoheterodontei</taxon>
        <taxon>Myida</taxon>
        <taxon>Dreissenoidea</taxon>
        <taxon>Dreissenidae</taxon>
        <taxon>Dreissena</taxon>
    </lineage>
</organism>
<keyword evidence="2" id="KW-1185">Reference proteome</keyword>
<dbReference type="EMBL" id="JAIWYP010000013">
    <property type="protein sequence ID" value="KAH3716216.1"/>
    <property type="molecule type" value="Genomic_DNA"/>
</dbReference>
<evidence type="ECO:0000313" key="1">
    <source>
        <dbReference type="EMBL" id="KAH3716216.1"/>
    </source>
</evidence>